<sequence length="267" mass="28978">MFDLLILLAMTAVKKVDCPQRDLAIILDGTPEEWADAPWTRLEKGTLFLATHRDQHYFYVALRGTDADVARNIHARGLTVWVNPEGKKDKTLGLYLPGRGGPRGARHGSLEEAALSESGRSRDEMRGEDYGAFEVLGGDGAFREWIDPATSFGLAFEVVFTDEGFTAEVRFPLTSAKGRPFAVNAVKKKIALGLFTQEPRGGQRGGRGGGERMGRDGMGRGGGMGRGSGMGRGGGMGREGMGPPPRRRPGGGHRAKIDLWLKVHFRN</sequence>
<reference evidence="2" key="1">
    <citation type="submission" date="2021-03" db="EMBL/GenBank/DDBJ databases">
        <authorList>
            <person name="Wang G."/>
        </authorList>
    </citation>
    <scope>NUCLEOTIDE SEQUENCE</scope>
    <source>
        <strain evidence="2">KCTC 12899</strain>
    </source>
</reference>
<comment type="caution">
    <text evidence="2">The sequence shown here is derived from an EMBL/GenBank/DDBJ whole genome shotgun (WGS) entry which is preliminary data.</text>
</comment>
<organism evidence="2 3">
    <name type="scientific">Acanthopleuribacter pedis</name>
    <dbReference type="NCBI Taxonomy" id="442870"/>
    <lineage>
        <taxon>Bacteria</taxon>
        <taxon>Pseudomonadati</taxon>
        <taxon>Acidobacteriota</taxon>
        <taxon>Holophagae</taxon>
        <taxon>Acanthopleuribacterales</taxon>
        <taxon>Acanthopleuribacteraceae</taxon>
        <taxon>Acanthopleuribacter</taxon>
    </lineage>
</organism>
<dbReference type="AlphaFoldDB" id="A0A8J7QBN8"/>
<dbReference type="Gene3D" id="2.60.40.1190">
    <property type="match status" value="1"/>
</dbReference>
<feature type="compositionally biased region" description="Basic residues" evidence="1">
    <location>
        <begin position="245"/>
        <end position="254"/>
    </location>
</feature>
<evidence type="ECO:0000313" key="3">
    <source>
        <dbReference type="Proteomes" id="UP000664417"/>
    </source>
</evidence>
<proteinExistence type="predicted"/>
<dbReference type="EMBL" id="JAFREP010000040">
    <property type="protein sequence ID" value="MBO1322636.1"/>
    <property type="molecule type" value="Genomic_DNA"/>
</dbReference>
<evidence type="ECO:0000256" key="1">
    <source>
        <dbReference type="SAM" id="MobiDB-lite"/>
    </source>
</evidence>
<dbReference type="RefSeq" id="WP_207862609.1">
    <property type="nucleotide sequence ID" value="NZ_JAFREP010000040.1"/>
</dbReference>
<feature type="compositionally biased region" description="Gly residues" evidence="1">
    <location>
        <begin position="219"/>
        <end position="240"/>
    </location>
</feature>
<feature type="compositionally biased region" description="Basic and acidic residues" evidence="1">
    <location>
        <begin position="209"/>
        <end position="218"/>
    </location>
</feature>
<feature type="region of interest" description="Disordered" evidence="1">
    <location>
        <begin position="196"/>
        <end position="255"/>
    </location>
</feature>
<accession>A0A8J7QBN8</accession>
<protein>
    <submittedName>
        <fullName evidence="2">Uncharacterized protein</fullName>
    </submittedName>
</protein>
<keyword evidence="3" id="KW-1185">Reference proteome</keyword>
<dbReference type="Proteomes" id="UP000664417">
    <property type="component" value="Unassembled WGS sequence"/>
</dbReference>
<gene>
    <name evidence="2" type="ORF">J3U88_29450</name>
</gene>
<name>A0A8J7QBN8_9BACT</name>
<evidence type="ECO:0000313" key="2">
    <source>
        <dbReference type="EMBL" id="MBO1322636.1"/>
    </source>
</evidence>